<keyword evidence="2" id="KW-1185">Reference proteome</keyword>
<evidence type="ECO:0000313" key="2">
    <source>
        <dbReference type="Proteomes" id="UP001163603"/>
    </source>
</evidence>
<proteinExistence type="predicted"/>
<organism evidence="1 2">
    <name type="scientific">Pistacia integerrima</name>
    <dbReference type="NCBI Taxonomy" id="434235"/>
    <lineage>
        <taxon>Eukaryota</taxon>
        <taxon>Viridiplantae</taxon>
        <taxon>Streptophyta</taxon>
        <taxon>Embryophyta</taxon>
        <taxon>Tracheophyta</taxon>
        <taxon>Spermatophyta</taxon>
        <taxon>Magnoliopsida</taxon>
        <taxon>eudicotyledons</taxon>
        <taxon>Gunneridae</taxon>
        <taxon>Pentapetalae</taxon>
        <taxon>rosids</taxon>
        <taxon>malvids</taxon>
        <taxon>Sapindales</taxon>
        <taxon>Anacardiaceae</taxon>
        <taxon>Pistacia</taxon>
    </lineage>
</organism>
<evidence type="ECO:0000313" key="1">
    <source>
        <dbReference type="EMBL" id="KAJ0045956.1"/>
    </source>
</evidence>
<reference evidence="2" key="1">
    <citation type="journal article" date="2023" name="G3 (Bethesda)">
        <title>Genome assembly and association tests identify interacting loci associated with vigor, precocity, and sex in interspecific pistachio rootstocks.</title>
        <authorList>
            <person name="Palmer W."/>
            <person name="Jacygrad E."/>
            <person name="Sagayaradj S."/>
            <person name="Cavanaugh K."/>
            <person name="Han R."/>
            <person name="Bertier L."/>
            <person name="Beede B."/>
            <person name="Kafkas S."/>
            <person name="Golino D."/>
            <person name="Preece J."/>
            <person name="Michelmore R."/>
        </authorList>
    </citation>
    <scope>NUCLEOTIDE SEQUENCE [LARGE SCALE GENOMIC DNA]</scope>
</reference>
<dbReference type="EMBL" id="CM047738">
    <property type="protein sequence ID" value="KAJ0045956.1"/>
    <property type="molecule type" value="Genomic_DNA"/>
</dbReference>
<comment type="caution">
    <text evidence="1">The sequence shown here is derived from an EMBL/GenBank/DDBJ whole genome shotgun (WGS) entry which is preliminary data.</text>
</comment>
<gene>
    <name evidence="1" type="ORF">Pint_05527</name>
</gene>
<name>A0ACC0Z6T8_9ROSI</name>
<accession>A0ACC0Z6T8</accession>
<sequence>MNESDFNKSVIINLSQFGIVINVYLRDHILVLVGLCLKAVIREASAIVELLKGRELEGNLKSLSLKCLALSQALMLLASQLSVLYGQLNAKLFALNIFKQCILESASPLLFPLEQNSTMSSDLKEEDQR</sequence>
<dbReference type="Proteomes" id="UP001163603">
    <property type="component" value="Chromosome 3"/>
</dbReference>
<protein>
    <submittedName>
        <fullName evidence="1">Uncharacterized protein</fullName>
    </submittedName>
</protein>